<dbReference type="EMBL" id="JAYMYQ010000005">
    <property type="protein sequence ID" value="KAK7331152.1"/>
    <property type="molecule type" value="Genomic_DNA"/>
</dbReference>
<evidence type="ECO:0000313" key="1">
    <source>
        <dbReference type="EMBL" id="KAK7331152.1"/>
    </source>
</evidence>
<accession>A0AAN9L7Z7</accession>
<comment type="caution">
    <text evidence="1">The sequence shown here is derived from an EMBL/GenBank/DDBJ whole genome shotgun (WGS) entry which is preliminary data.</text>
</comment>
<organism evidence="1 2">
    <name type="scientific">Canavalia gladiata</name>
    <name type="common">Sword bean</name>
    <name type="synonym">Dolichos gladiatus</name>
    <dbReference type="NCBI Taxonomy" id="3824"/>
    <lineage>
        <taxon>Eukaryota</taxon>
        <taxon>Viridiplantae</taxon>
        <taxon>Streptophyta</taxon>
        <taxon>Embryophyta</taxon>
        <taxon>Tracheophyta</taxon>
        <taxon>Spermatophyta</taxon>
        <taxon>Magnoliopsida</taxon>
        <taxon>eudicotyledons</taxon>
        <taxon>Gunneridae</taxon>
        <taxon>Pentapetalae</taxon>
        <taxon>rosids</taxon>
        <taxon>fabids</taxon>
        <taxon>Fabales</taxon>
        <taxon>Fabaceae</taxon>
        <taxon>Papilionoideae</taxon>
        <taxon>50 kb inversion clade</taxon>
        <taxon>NPAAA clade</taxon>
        <taxon>indigoferoid/millettioid clade</taxon>
        <taxon>Phaseoleae</taxon>
        <taxon>Canavalia</taxon>
    </lineage>
</organism>
<proteinExistence type="predicted"/>
<dbReference type="AlphaFoldDB" id="A0AAN9L7Z7"/>
<sequence>MHGLSSGHSSQSPPLESSSQSLYRFGVLGAALYALRFHYSHFPYELSCAWYWPCTKGSLAITTMISPLLSTLKGIKLKGDKFLPLRLAKVAYNV</sequence>
<gene>
    <name evidence="1" type="ORF">VNO77_25369</name>
</gene>
<name>A0AAN9L7Z7_CANGL</name>
<reference evidence="1 2" key="1">
    <citation type="submission" date="2024-01" db="EMBL/GenBank/DDBJ databases">
        <title>The genomes of 5 underutilized Papilionoideae crops provide insights into root nodulation and disease resistanc.</title>
        <authorList>
            <person name="Jiang F."/>
        </authorList>
    </citation>
    <scope>NUCLEOTIDE SEQUENCE [LARGE SCALE GENOMIC DNA]</scope>
    <source>
        <strain evidence="1">LVBAO_FW01</strain>
        <tissue evidence="1">Leaves</tissue>
    </source>
</reference>
<keyword evidence="2" id="KW-1185">Reference proteome</keyword>
<evidence type="ECO:0000313" key="2">
    <source>
        <dbReference type="Proteomes" id="UP001367508"/>
    </source>
</evidence>
<protein>
    <submittedName>
        <fullName evidence="1">Uncharacterized protein</fullName>
    </submittedName>
</protein>
<dbReference type="Proteomes" id="UP001367508">
    <property type="component" value="Unassembled WGS sequence"/>
</dbReference>